<evidence type="ECO:0000256" key="2">
    <source>
        <dbReference type="SAM" id="MobiDB-lite"/>
    </source>
</evidence>
<organism evidence="4 5">
    <name type="scientific">Rhizopus stolonifer</name>
    <name type="common">Rhizopus nigricans</name>
    <dbReference type="NCBI Taxonomy" id="4846"/>
    <lineage>
        <taxon>Eukaryota</taxon>
        <taxon>Fungi</taxon>
        <taxon>Fungi incertae sedis</taxon>
        <taxon>Mucoromycota</taxon>
        <taxon>Mucoromycotina</taxon>
        <taxon>Mucoromycetes</taxon>
        <taxon>Mucorales</taxon>
        <taxon>Mucorineae</taxon>
        <taxon>Rhizopodaceae</taxon>
        <taxon>Rhizopus</taxon>
    </lineage>
</organism>
<dbReference type="Pfam" id="PF06824">
    <property type="entry name" value="Glyco_hydro_125"/>
    <property type="match status" value="1"/>
</dbReference>
<dbReference type="InterPro" id="IPR008928">
    <property type="entry name" value="6-hairpin_glycosidase_sf"/>
</dbReference>
<feature type="compositionally biased region" description="Polar residues" evidence="2">
    <location>
        <begin position="742"/>
        <end position="752"/>
    </location>
</feature>
<feature type="region of interest" description="Disordered" evidence="2">
    <location>
        <begin position="728"/>
        <end position="768"/>
    </location>
</feature>
<comment type="caution">
    <text evidence="4">The sequence shown here is derived from an EMBL/GenBank/DDBJ whole genome shotgun (WGS) entry which is preliminary data.</text>
</comment>
<dbReference type="PANTHER" id="PTHR46830:SF2">
    <property type="entry name" value="ALPHA-1,4-N-ACETYLGLUCOSAMINYLTRANSFERASE"/>
    <property type="match status" value="1"/>
</dbReference>
<keyword evidence="5" id="KW-1185">Reference proteome</keyword>
<feature type="non-terminal residue" evidence="4">
    <location>
        <position position="1"/>
    </location>
</feature>
<evidence type="ECO:0008006" key="6">
    <source>
        <dbReference type="Google" id="ProtNLM"/>
    </source>
</evidence>
<proteinExistence type="inferred from homology"/>
<dbReference type="InterPro" id="IPR029044">
    <property type="entry name" value="Nucleotide-diphossugar_trans"/>
</dbReference>
<feature type="transmembrane region" description="Helical" evidence="3">
    <location>
        <begin position="163"/>
        <end position="180"/>
    </location>
</feature>
<dbReference type="Proteomes" id="UP000253551">
    <property type="component" value="Unassembled WGS sequence"/>
</dbReference>
<name>A0A367JGV2_RHIST</name>
<evidence type="ECO:0000313" key="5">
    <source>
        <dbReference type="Proteomes" id="UP000253551"/>
    </source>
</evidence>
<evidence type="ECO:0000256" key="1">
    <source>
        <dbReference type="ARBA" id="ARBA00009003"/>
    </source>
</evidence>
<dbReference type="OrthoDB" id="409543at2759"/>
<dbReference type="InterPro" id="IPR012341">
    <property type="entry name" value="6hp_glycosidase-like_sf"/>
</dbReference>
<keyword evidence="3" id="KW-1133">Transmembrane helix</keyword>
<gene>
    <name evidence="4" type="ORF">CU098_001356</name>
</gene>
<dbReference type="EMBL" id="PJQM01003390">
    <property type="protein sequence ID" value="RCH89147.1"/>
    <property type="molecule type" value="Genomic_DNA"/>
</dbReference>
<sequence length="768" mass="88157">HARELGETIREAIYKHAVVSHSEFGDMFAFEVDCYGSHLLMDDANTPSLLSLPVLGFVKKNDRIYQNTRNFVLSKWNPWFFSSSFAEGIGGPHTGQNMVWPMSLLMQIQTSTSEAEVKTCLDMIKRMARHTGSLMCESFNVNQPTQFTRPWFTFSSRRQRQKWVWRIVIVFVLFLFLWHHSRSPVSSTHPVSSRQHQLEVQLEPPSHAQNFKELALAKGTKLSPVGSSIPKIVHFVYGLRDPNPTLDLIHYLAIKSAHDVLKPDKIMFHYHYIPVGDNFERALPMLTLNKVDLVEQVFGRPVSHYAHRADVVRLQVLQEFGGIYLDLDVISLKPLDHLLDREFIMAQEGIDGAVGLCNAVIMSRPHARFIQRWYATYASFDYNDWNYHSVVLPGKLAPYFNKEITVLNHTAFFWPLWDSHGLRTLYLEKSYDFSANLGTHIWESAANKNLMKDLSQKVIMEIDNSLYCQLRPFMLDGKPDPRPGSCRILSHSERIDQLVGYWPLLDQQAQEIDPLPAKDISGNHLNGLIRHGKYTDTGVYLSGDTSYLFLPMPTQTMAQLLTVSWWMKTATKQDGRMVMVVQTDHGRICITTHAIQNGLSLQVKTLQRNDAWAWTPVQDLHVRPSLYTVNDGQYHQYTFVIDHSANTRGQPALVLYMDGYVVASRVDWRLPPSMGSVVRGIWFGSIEPLNDKYQDPWDNSVSLEAEFRDIQIWERGLDVTEVVQHTNTTNKVSKKKNKTSSIPSKSTNTNEPEQQDHEELWVDDQLDD</sequence>
<dbReference type="GO" id="GO:0003824">
    <property type="term" value="F:catalytic activity"/>
    <property type="evidence" value="ECO:0007669"/>
    <property type="project" value="UniProtKB-ARBA"/>
</dbReference>
<dbReference type="Gene3D" id="3.90.550.20">
    <property type="match status" value="1"/>
</dbReference>
<dbReference type="AlphaFoldDB" id="A0A367JGV2"/>
<dbReference type="SUPFAM" id="SSF53448">
    <property type="entry name" value="Nucleotide-diphospho-sugar transferases"/>
    <property type="match status" value="1"/>
</dbReference>
<dbReference type="Gene3D" id="1.50.10.10">
    <property type="match status" value="1"/>
</dbReference>
<dbReference type="Gene3D" id="2.60.120.200">
    <property type="match status" value="1"/>
</dbReference>
<reference evidence="4 5" key="1">
    <citation type="journal article" date="2018" name="G3 (Bethesda)">
        <title>Phylogenetic and Phylogenomic Definition of Rhizopus Species.</title>
        <authorList>
            <person name="Gryganskyi A.P."/>
            <person name="Golan J."/>
            <person name="Dolatabadi S."/>
            <person name="Mondo S."/>
            <person name="Robb S."/>
            <person name="Idnurm A."/>
            <person name="Muszewska A."/>
            <person name="Steczkiewicz K."/>
            <person name="Masonjones S."/>
            <person name="Liao H.L."/>
            <person name="Gajdeczka M.T."/>
            <person name="Anike F."/>
            <person name="Vuek A."/>
            <person name="Anishchenko I.M."/>
            <person name="Voigt K."/>
            <person name="de Hoog G.S."/>
            <person name="Smith M.E."/>
            <person name="Heitman J."/>
            <person name="Vilgalys R."/>
            <person name="Stajich J.E."/>
        </authorList>
    </citation>
    <scope>NUCLEOTIDE SEQUENCE [LARGE SCALE GENOMIC DNA]</scope>
    <source>
        <strain evidence="4 5">LSU 92-RS-03</strain>
    </source>
</reference>
<dbReference type="InterPro" id="IPR013320">
    <property type="entry name" value="ConA-like_dom_sf"/>
</dbReference>
<dbReference type="SUPFAM" id="SSF49899">
    <property type="entry name" value="Concanavalin A-like lectins/glucanases"/>
    <property type="match status" value="1"/>
</dbReference>
<dbReference type="STRING" id="4846.A0A367JGV2"/>
<dbReference type="InterPro" id="IPR008313">
    <property type="entry name" value="GH125"/>
</dbReference>
<evidence type="ECO:0000313" key="4">
    <source>
        <dbReference type="EMBL" id="RCH89147.1"/>
    </source>
</evidence>
<dbReference type="SMART" id="SM01149">
    <property type="entry name" value="DUF1237"/>
    <property type="match status" value="1"/>
</dbReference>
<keyword evidence="3" id="KW-0812">Transmembrane</keyword>
<keyword evidence="3" id="KW-0472">Membrane</keyword>
<comment type="similarity">
    <text evidence="1">Belongs to the glycosyltransferase 32 family.</text>
</comment>
<evidence type="ECO:0000256" key="3">
    <source>
        <dbReference type="SAM" id="Phobius"/>
    </source>
</evidence>
<protein>
    <recommendedName>
        <fullName evidence="6">Alpha 1,4-glycosyltransferase domain-containing protein</fullName>
    </recommendedName>
</protein>
<dbReference type="GO" id="GO:0005975">
    <property type="term" value="P:carbohydrate metabolic process"/>
    <property type="evidence" value="ECO:0007669"/>
    <property type="project" value="InterPro"/>
</dbReference>
<dbReference type="PANTHER" id="PTHR46830">
    <property type="entry name" value="TRANSFERASE, PUTATIVE-RELATED"/>
    <property type="match status" value="1"/>
</dbReference>
<dbReference type="InterPro" id="IPR007577">
    <property type="entry name" value="GlycoTrfase_DXD_sugar-bd_CS"/>
</dbReference>
<accession>A0A367JGV2</accession>
<dbReference type="Pfam" id="PF04488">
    <property type="entry name" value="Gly_transf_sug"/>
    <property type="match status" value="1"/>
</dbReference>
<dbReference type="SUPFAM" id="SSF48208">
    <property type="entry name" value="Six-hairpin glycosidases"/>
    <property type="match status" value="1"/>
</dbReference>